<comment type="caution">
    <text evidence="2">The sequence shown here is derived from an EMBL/GenBank/DDBJ whole genome shotgun (WGS) entry which is preliminary data.</text>
</comment>
<feature type="domain" description="N-acetyltransferase" evidence="1">
    <location>
        <begin position="19"/>
        <end position="164"/>
    </location>
</feature>
<dbReference type="PROSITE" id="PS51186">
    <property type="entry name" value="GNAT"/>
    <property type="match status" value="1"/>
</dbReference>
<proteinExistence type="predicted"/>
<dbReference type="SUPFAM" id="SSF55729">
    <property type="entry name" value="Acyl-CoA N-acyltransferases (Nat)"/>
    <property type="match status" value="1"/>
</dbReference>
<protein>
    <submittedName>
        <fullName evidence="2">GNAT family N-acetyltransferase</fullName>
    </submittedName>
</protein>
<evidence type="ECO:0000259" key="1">
    <source>
        <dbReference type="PROSITE" id="PS51186"/>
    </source>
</evidence>
<name>A0ABV8KSS8_9ACTN</name>
<dbReference type="InterPro" id="IPR000182">
    <property type="entry name" value="GNAT_dom"/>
</dbReference>
<evidence type="ECO:0000313" key="2">
    <source>
        <dbReference type="EMBL" id="MFC4109174.1"/>
    </source>
</evidence>
<keyword evidence="3" id="KW-1185">Reference proteome</keyword>
<dbReference type="Proteomes" id="UP001595868">
    <property type="component" value="Unassembled WGS sequence"/>
</dbReference>
<evidence type="ECO:0000313" key="3">
    <source>
        <dbReference type="Proteomes" id="UP001595868"/>
    </source>
</evidence>
<sequence>MPAPVSLQPIGDDQRPVLESLWQLYRHDLSEFRGYLPDQHGRYGPGGLPRYFTDPGRSGDLIRVGADPAGFALLCTLPDGTRMVGEFFVVRAARRQRVGYAAARQLLDRHPGPWAIPFQEENPGAARFWRRVVGEVAGTAYREERRPVPGKPEIPPDVWLFLTA</sequence>
<dbReference type="RefSeq" id="WP_377550264.1">
    <property type="nucleotide sequence ID" value="NZ_JBHSBN010000021.1"/>
</dbReference>
<dbReference type="EMBL" id="JBHSBN010000021">
    <property type="protein sequence ID" value="MFC4109174.1"/>
    <property type="molecule type" value="Genomic_DNA"/>
</dbReference>
<dbReference type="Pfam" id="PF00583">
    <property type="entry name" value="Acetyltransf_1"/>
    <property type="match status" value="1"/>
</dbReference>
<organism evidence="2 3">
    <name type="scientific">Micromonospora zhanjiangensis</name>
    <dbReference type="NCBI Taxonomy" id="1522057"/>
    <lineage>
        <taxon>Bacteria</taxon>
        <taxon>Bacillati</taxon>
        <taxon>Actinomycetota</taxon>
        <taxon>Actinomycetes</taxon>
        <taxon>Micromonosporales</taxon>
        <taxon>Micromonosporaceae</taxon>
        <taxon>Micromonospora</taxon>
    </lineage>
</organism>
<gene>
    <name evidence="2" type="ORF">ACFOX0_24990</name>
</gene>
<accession>A0ABV8KSS8</accession>
<dbReference type="InterPro" id="IPR016181">
    <property type="entry name" value="Acyl_CoA_acyltransferase"/>
</dbReference>
<dbReference type="Gene3D" id="3.40.630.30">
    <property type="match status" value="1"/>
</dbReference>
<reference evidence="3" key="1">
    <citation type="journal article" date="2019" name="Int. J. Syst. Evol. Microbiol.">
        <title>The Global Catalogue of Microorganisms (GCM) 10K type strain sequencing project: providing services to taxonomists for standard genome sequencing and annotation.</title>
        <authorList>
            <consortium name="The Broad Institute Genomics Platform"/>
            <consortium name="The Broad Institute Genome Sequencing Center for Infectious Disease"/>
            <person name="Wu L."/>
            <person name="Ma J."/>
        </authorList>
    </citation>
    <scope>NUCLEOTIDE SEQUENCE [LARGE SCALE GENOMIC DNA]</scope>
    <source>
        <strain evidence="3">2902at01</strain>
    </source>
</reference>